<reference evidence="1 2" key="1">
    <citation type="submission" date="2020-10" db="EMBL/GenBank/DDBJ databases">
        <title>Phylogeny of dyella-like bacteria.</title>
        <authorList>
            <person name="Fu J."/>
        </authorList>
    </citation>
    <scope>NUCLEOTIDE SEQUENCE [LARGE SCALE GENOMIC DNA]</scope>
    <source>
        <strain evidence="1 2">BB4</strain>
    </source>
</reference>
<sequence length="69" mass="7382">MDTFDPAAHINDAMREEAKRNPNGWVYVITGSYGPSDGVPPEAIMGAWKVDGAGAIIDGSFVKNPKYKG</sequence>
<proteinExistence type="predicted"/>
<comment type="caution">
    <text evidence="1">The sequence shown here is derived from an EMBL/GenBank/DDBJ whole genome shotgun (WGS) entry which is preliminary data.</text>
</comment>
<keyword evidence="2" id="KW-1185">Reference proteome</keyword>
<gene>
    <name evidence="1" type="ORF">ISS97_09060</name>
</gene>
<dbReference type="EMBL" id="JADIKD010000009">
    <property type="protein sequence ID" value="MFK2917412.1"/>
    <property type="molecule type" value="Genomic_DNA"/>
</dbReference>
<evidence type="ECO:0000313" key="1">
    <source>
        <dbReference type="EMBL" id="MFK2917412.1"/>
    </source>
</evidence>
<organism evidence="1 2">
    <name type="scientific">Dyella koreensis</name>
    <dbReference type="NCBI Taxonomy" id="311235"/>
    <lineage>
        <taxon>Bacteria</taxon>
        <taxon>Pseudomonadati</taxon>
        <taxon>Pseudomonadota</taxon>
        <taxon>Gammaproteobacteria</taxon>
        <taxon>Lysobacterales</taxon>
        <taxon>Rhodanobacteraceae</taxon>
        <taxon>Dyella</taxon>
    </lineage>
</organism>
<dbReference type="Proteomes" id="UP001620408">
    <property type="component" value="Unassembled WGS sequence"/>
</dbReference>
<protein>
    <submittedName>
        <fullName evidence="1">Uncharacterized protein</fullName>
    </submittedName>
</protein>
<evidence type="ECO:0000313" key="2">
    <source>
        <dbReference type="Proteomes" id="UP001620408"/>
    </source>
</evidence>
<dbReference type="RefSeq" id="WP_379985143.1">
    <property type="nucleotide sequence ID" value="NZ_JADIKD010000009.1"/>
</dbReference>
<accession>A0ABW8K3E2</accession>
<name>A0ABW8K3E2_9GAMM</name>